<evidence type="ECO:0000256" key="1">
    <source>
        <dbReference type="ARBA" id="ARBA00022801"/>
    </source>
</evidence>
<organism evidence="4 5">
    <name type="scientific">Pedobacter segetis</name>
    <dbReference type="NCBI Taxonomy" id="2793069"/>
    <lineage>
        <taxon>Bacteria</taxon>
        <taxon>Pseudomonadati</taxon>
        <taxon>Bacteroidota</taxon>
        <taxon>Sphingobacteriia</taxon>
        <taxon>Sphingobacteriales</taxon>
        <taxon>Sphingobacteriaceae</taxon>
        <taxon>Pedobacter</taxon>
    </lineage>
</organism>
<dbReference type="PANTHER" id="PTHR47197:SF3">
    <property type="entry name" value="DIHYDRO-HEME D1 DEHYDROGENASE"/>
    <property type="match status" value="1"/>
</dbReference>
<dbReference type="InterPro" id="IPR017850">
    <property type="entry name" value="Alkaline_phosphatase_core_sf"/>
</dbReference>
<feature type="region of interest" description="Disordered" evidence="2">
    <location>
        <begin position="347"/>
        <end position="368"/>
    </location>
</feature>
<dbReference type="InterPro" id="IPR019405">
    <property type="entry name" value="Lactonase_7-beta_prop"/>
</dbReference>
<evidence type="ECO:0000313" key="5">
    <source>
        <dbReference type="Proteomes" id="UP000660024"/>
    </source>
</evidence>
<dbReference type="RefSeq" id="WP_200584523.1">
    <property type="nucleotide sequence ID" value="NZ_JAEHFY010000002.1"/>
</dbReference>
<dbReference type="Gene3D" id="2.130.10.10">
    <property type="entry name" value="YVTN repeat-like/Quinoprotein amine dehydrogenase"/>
    <property type="match status" value="2"/>
</dbReference>
<dbReference type="Proteomes" id="UP000660024">
    <property type="component" value="Unassembled WGS sequence"/>
</dbReference>
<keyword evidence="5" id="KW-1185">Reference proteome</keyword>
<sequence>MKSNIFLSIILMAITFVGTAQTPTNNAKADKILLSNGWYLTPAGRSLQLGDLPLNIQLSSSNKLLAVTNNGQSTQSIQLIDTKSEVILDEKPIGASWYGLTFSADGKKLYVSGGNDNIILVYPIINKKLADADTIKIGKKWPNKISPTGIAIDDKAQLLYTVTKENNSLYIVDLKTKKILKTVTLGAEAYACILSPNKKLLYISLWGGDKVTVFNTSTKKIVDQINTENHPNELLLNKKGTILYVANANDNSVSVINTSTNKVIETISATLTPTKLTGSTTNGLALSTDQKTLYVANADNNCLAVFDVSEPGKSKSEGFIPTGWYPTSIKSFNDKIFVANGKGFTSLPNPDGPKPISKADDSGYQKSPTVKNEEQYIGGLFKGTLSIIDIPSKEQLKKYSTQVYANVPSRKVSSNIRSIKDNPIPIKAGEKSPIKHVFYIIKENRTYDQVLGDIKKGNGDSSLCLFGEKITPNIHKLVNEYVLLDNFYTDAEVSADGHNWSMAAYGTDYVEKTWPISYGDRGGTYDYEGSRKIAYPRDGFIWDYCKRAGLSYRTYGEFADQKMANIPALENHFCVGYPSFDLSIKDTTRFSIWKKDFDLLLAKGEVPQFNTIRFPNDHTSGQRTGKYTPIAAVADNDLAVGLFVDYLSHSPIWKESVIFILEDDAQNGSDHVDAHRSPALVISPYTKRNEVISTMYSTSGFLRTMELILNLPAMSQYDAAALPLYDCFTPKINLKPFTHLKANVNLDDRNYAINESSKKSASFNFAKEDAVPDLELNETIWKYIKGEDSVMPAPKRSAFVILEKKKKDDDD</sequence>
<protein>
    <submittedName>
        <fullName evidence="4">Bifunctional YncE family protein/alkaline phosphatase family protein</fullName>
    </submittedName>
</protein>
<proteinExistence type="predicted"/>
<dbReference type="Pfam" id="PF04185">
    <property type="entry name" value="Phosphoesterase"/>
    <property type="match status" value="1"/>
</dbReference>
<dbReference type="PANTHER" id="PTHR47197">
    <property type="entry name" value="PROTEIN NIRF"/>
    <property type="match status" value="1"/>
</dbReference>
<dbReference type="SUPFAM" id="SSF53649">
    <property type="entry name" value="Alkaline phosphatase-like"/>
    <property type="match status" value="1"/>
</dbReference>
<feature type="signal peptide" evidence="3">
    <location>
        <begin position="1"/>
        <end position="22"/>
    </location>
</feature>
<keyword evidence="3" id="KW-0732">Signal</keyword>
<dbReference type="InterPro" id="IPR011048">
    <property type="entry name" value="Haem_d1_sf"/>
</dbReference>
<dbReference type="InterPro" id="IPR015943">
    <property type="entry name" value="WD40/YVTN_repeat-like_dom_sf"/>
</dbReference>
<dbReference type="InterPro" id="IPR051200">
    <property type="entry name" value="Host-pathogen_enzymatic-act"/>
</dbReference>
<dbReference type="InterPro" id="IPR007312">
    <property type="entry name" value="Phosphoesterase"/>
</dbReference>
<evidence type="ECO:0000313" key="4">
    <source>
        <dbReference type="EMBL" id="MBK0381743.1"/>
    </source>
</evidence>
<evidence type="ECO:0000256" key="3">
    <source>
        <dbReference type="SAM" id="SignalP"/>
    </source>
</evidence>
<comment type="caution">
    <text evidence="4">The sequence shown here is derived from an EMBL/GenBank/DDBJ whole genome shotgun (WGS) entry which is preliminary data.</text>
</comment>
<dbReference type="Pfam" id="PF10282">
    <property type="entry name" value="Lactonase"/>
    <property type="match status" value="1"/>
</dbReference>
<dbReference type="EMBL" id="JAEHFY010000002">
    <property type="protein sequence ID" value="MBK0381743.1"/>
    <property type="molecule type" value="Genomic_DNA"/>
</dbReference>
<keyword evidence="1" id="KW-0378">Hydrolase</keyword>
<feature type="chain" id="PRO_5045638452" evidence="3">
    <location>
        <begin position="23"/>
        <end position="811"/>
    </location>
</feature>
<dbReference type="SUPFAM" id="SSF51004">
    <property type="entry name" value="C-terminal (heme d1) domain of cytochrome cd1-nitrite reductase"/>
    <property type="match status" value="1"/>
</dbReference>
<accession>A0ABS1BFV2</accession>
<dbReference type="NCBIfam" id="TIGR02276">
    <property type="entry name" value="beta_rpt_yvtn"/>
    <property type="match status" value="1"/>
</dbReference>
<dbReference type="Gene3D" id="3.40.720.10">
    <property type="entry name" value="Alkaline Phosphatase, subunit A"/>
    <property type="match status" value="1"/>
</dbReference>
<evidence type="ECO:0000256" key="2">
    <source>
        <dbReference type="SAM" id="MobiDB-lite"/>
    </source>
</evidence>
<reference evidence="4 5" key="1">
    <citation type="submission" date="2020-12" db="EMBL/GenBank/DDBJ databases">
        <title>Bacterial novel species Pedobacter sp. SD-b isolated from soil.</title>
        <authorList>
            <person name="Jung H.-Y."/>
        </authorList>
    </citation>
    <scope>NUCLEOTIDE SEQUENCE [LARGE SCALE GENOMIC DNA]</scope>
    <source>
        <strain evidence="4 5">SD-b</strain>
    </source>
</reference>
<name>A0ABS1BFV2_9SPHI</name>
<gene>
    <name evidence="4" type="ORF">I5M32_02115</name>
</gene>
<dbReference type="InterPro" id="IPR011964">
    <property type="entry name" value="YVTN_b-propeller_repeat"/>
</dbReference>